<name>A0A9Q9J9R5_9LACO</name>
<feature type="domain" description="Glycosyltransferase 2-like" evidence="3">
    <location>
        <begin position="4"/>
        <end position="145"/>
    </location>
</feature>
<organism evidence="4 5">
    <name type="scientific">Ligilactobacillus agilis</name>
    <dbReference type="NCBI Taxonomy" id="1601"/>
    <lineage>
        <taxon>Bacteria</taxon>
        <taxon>Bacillati</taxon>
        <taxon>Bacillota</taxon>
        <taxon>Bacilli</taxon>
        <taxon>Lactobacillales</taxon>
        <taxon>Lactobacillaceae</taxon>
        <taxon>Ligilactobacillus</taxon>
    </lineage>
</organism>
<sequence>MNISVIVPVYNVEKYLKACLESIVNQTCRNFDLILVDDESTDNSGNICDEYAKKYANIRVFHKKNSGLVDSWQYGLARTSKDTQYVVFIDADDWISNKYMERITQVLEKKQPDLILNKILMPYENGGKEREDKSLLVSKLYEKKELKSIVYPRLLNNGGFMDRGVPVSRWAKVIKKELLVKNLKYSDKKVTYGEDLNIIFPVLLDANSIYVDEENNEAVYYYRIRKDSMQHGYDKNKLNSIDRVYNHLIQICHDKGYTELLKQVEVDYICACVQCYKNELEKLNYNSAKDNIDSILNNNKFGNNYKKVDSKFGMLNGLILFLIYNNKRTYITKPLYYLLAYLKKRG</sequence>
<dbReference type="RefSeq" id="WP_260904178.1">
    <property type="nucleotide sequence ID" value="NZ_CP104396.1"/>
</dbReference>
<evidence type="ECO:0000259" key="3">
    <source>
        <dbReference type="Pfam" id="PF00535"/>
    </source>
</evidence>
<dbReference type="GeneID" id="75136365"/>
<dbReference type="CDD" id="cd00761">
    <property type="entry name" value="Glyco_tranf_GTA_type"/>
    <property type="match status" value="1"/>
</dbReference>
<dbReference type="PANTHER" id="PTHR22916">
    <property type="entry name" value="GLYCOSYLTRANSFERASE"/>
    <property type="match status" value="1"/>
</dbReference>
<protein>
    <submittedName>
        <fullName evidence="4">Glycosyltransferase</fullName>
    </submittedName>
</protein>
<gene>
    <name evidence="4" type="ORF">N4562_00895</name>
</gene>
<dbReference type="InterPro" id="IPR029044">
    <property type="entry name" value="Nucleotide-diphossugar_trans"/>
</dbReference>
<evidence type="ECO:0000256" key="1">
    <source>
        <dbReference type="ARBA" id="ARBA00022676"/>
    </source>
</evidence>
<dbReference type="EMBL" id="CP104396">
    <property type="protein sequence ID" value="UXC63651.1"/>
    <property type="molecule type" value="Genomic_DNA"/>
</dbReference>
<accession>A0A9Q9J9R5</accession>
<dbReference type="GO" id="GO:0016757">
    <property type="term" value="F:glycosyltransferase activity"/>
    <property type="evidence" value="ECO:0007669"/>
    <property type="project" value="UniProtKB-KW"/>
</dbReference>
<dbReference type="InterPro" id="IPR001173">
    <property type="entry name" value="Glyco_trans_2-like"/>
</dbReference>
<evidence type="ECO:0000256" key="2">
    <source>
        <dbReference type="ARBA" id="ARBA00022679"/>
    </source>
</evidence>
<dbReference type="Pfam" id="PF00535">
    <property type="entry name" value="Glycos_transf_2"/>
    <property type="match status" value="1"/>
</dbReference>
<keyword evidence="1" id="KW-0328">Glycosyltransferase</keyword>
<keyword evidence="2" id="KW-0808">Transferase</keyword>
<dbReference type="Gene3D" id="3.90.550.10">
    <property type="entry name" value="Spore Coat Polysaccharide Biosynthesis Protein SpsA, Chain A"/>
    <property type="match status" value="1"/>
</dbReference>
<evidence type="ECO:0000313" key="4">
    <source>
        <dbReference type="EMBL" id="UXC63651.1"/>
    </source>
</evidence>
<evidence type="ECO:0000313" key="5">
    <source>
        <dbReference type="Proteomes" id="UP001058429"/>
    </source>
</evidence>
<dbReference type="SUPFAM" id="SSF53448">
    <property type="entry name" value="Nucleotide-diphospho-sugar transferases"/>
    <property type="match status" value="1"/>
</dbReference>
<proteinExistence type="predicted"/>
<dbReference type="Proteomes" id="UP001058429">
    <property type="component" value="Chromosome"/>
</dbReference>
<reference evidence="4" key="1">
    <citation type="submission" date="2022-09" db="EMBL/GenBank/DDBJ databases">
        <title>Complete genome of Ligilactobacillus agilis AM_LB6, isolated from chicken feces.</title>
        <authorList>
            <person name="den Bakker H.C."/>
            <person name="Mann A."/>
        </authorList>
    </citation>
    <scope>NUCLEOTIDE SEQUENCE</scope>
    <source>
        <strain evidence="4">AM_LB6</strain>
    </source>
</reference>
<dbReference type="AlphaFoldDB" id="A0A9Q9J9R5"/>
<dbReference type="PANTHER" id="PTHR22916:SF51">
    <property type="entry name" value="GLYCOSYLTRANSFERASE EPSH-RELATED"/>
    <property type="match status" value="1"/>
</dbReference>